<protein>
    <submittedName>
        <fullName evidence="4">Zinc finger, RING-type</fullName>
    </submittedName>
</protein>
<dbReference type="SUPFAM" id="SSF57850">
    <property type="entry name" value="RING/U-box"/>
    <property type="match status" value="1"/>
</dbReference>
<keyword evidence="1" id="KW-0479">Metal-binding</keyword>
<organism evidence="4 5">
    <name type="scientific">Septoria linicola</name>
    <dbReference type="NCBI Taxonomy" id="215465"/>
    <lineage>
        <taxon>Eukaryota</taxon>
        <taxon>Fungi</taxon>
        <taxon>Dikarya</taxon>
        <taxon>Ascomycota</taxon>
        <taxon>Pezizomycotina</taxon>
        <taxon>Dothideomycetes</taxon>
        <taxon>Dothideomycetidae</taxon>
        <taxon>Mycosphaerellales</taxon>
        <taxon>Mycosphaerellaceae</taxon>
        <taxon>Septoria</taxon>
    </lineage>
</organism>
<keyword evidence="1" id="KW-0862">Zinc</keyword>
<evidence type="ECO:0000259" key="3">
    <source>
        <dbReference type="PROSITE" id="PS50089"/>
    </source>
</evidence>
<dbReference type="Pfam" id="PF17123">
    <property type="entry name" value="zf-RING_11"/>
    <property type="match status" value="1"/>
</dbReference>
<dbReference type="Proteomes" id="UP001056384">
    <property type="component" value="Chromosome 10"/>
</dbReference>
<name>A0A9Q9EPU5_9PEZI</name>
<dbReference type="Gene3D" id="3.30.40.10">
    <property type="entry name" value="Zinc/RING finger domain, C3HC4 (zinc finger)"/>
    <property type="match status" value="1"/>
</dbReference>
<feature type="domain" description="RING-type" evidence="3">
    <location>
        <begin position="356"/>
        <end position="392"/>
    </location>
</feature>
<evidence type="ECO:0000313" key="5">
    <source>
        <dbReference type="Proteomes" id="UP001056384"/>
    </source>
</evidence>
<sequence>MTPEQLAALVGAEAGDLVLVTTPPSQNLANDTPQPETWQLLLIDSVRTVGMTTHLTIHTHSLLPEDWLSYRQNPRSFRRMAQSSVPATSSEHHFFPASEVLLRPSFDDLHDTIFYGTCPWLHCDHELVIVNSRTETVLRCFAEPALRFGSALRGLCPFCMGGALYRHHEEILGRFRMGVGDDVMEEHIARVDARRVESRYAPLHEVAVLDDLRSEVEAGESERQAYTAAEAGAEGEVHRSATTQGGPSTLADISDVLPGAEAGPSPDFFRQTWFTQLDGSVQRQENLRRMSEAAIAELRRFMGDPPAPATTRSIPALTLPPPAITGPVQAVGSVVPNLRVREWYDKATERVLSGECYICLERFGSGEIVADLPCWHFFHADCWSHVVGGKCPFRCNEDRIPTSD</sequence>
<evidence type="ECO:0000256" key="2">
    <source>
        <dbReference type="SAM" id="MobiDB-lite"/>
    </source>
</evidence>
<feature type="region of interest" description="Disordered" evidence="2">
    <location>
        <begin position="228"/>
        <end position="249"/>
    </location>
</feature>
<evidence type="ECO:0000313" key="4">
    <source>
        <dbReference type="EMBL" id="USW58064.1"/>
    </source>
</evidence>
<evidence type="ECO:0000256" key="1">
    <source>
        <dbReference type="PROSITE-ProRule" id="PRU00175"/>
    </source>
</evidence>
<proteinExistence type="predicted"/>
<dbReference type="InterPro" id="IPR013083">
    <property type="entry name" value="Znf_RING/FYVE/PHD"/>
</dbReference>
<accession>A0A9Q9EPU5</accession>
<reference evidence="4" key="1">
    <citation type="submission" date="2022-06" db="EMBL/GenBank/DDBJ databases">
        <title>Complete genome sequences of two strains of the flax pathogen Septoria linicola.</title>
        <authorList>
            <person name="Lapalu N."/>
            <person name="Simon A."/>
            <person name="Demenou B."/>
            <person name="Paumier D."/>
            <person name="Guillot M.-P."/>
            <person name="Gout L."/>
            <person name="Valade R."/>
        </authorList>
    </citation>
    <scope>NUCLEOTIDE SEQUENCE</scope>
    <source>
        <strain evidence="4">SE15195</strain>
    </source>
</reference>
<dbReference type="AlphaFoldDB" id="A0A9Q9EPU5"/>
<dbReference type="InterPro" id="IPR001841">
    <property type="entry name" value="Znf_RING"/>
</dbReference>
<dbReference type="PROSITE" id="PS50089">
    <property type="entry name" value="ZF_RING_2"/>
    <property type="match status" value="1"/>
</dbReference>
<keyword evidence="5" id="KW-1185">Reference proteome</keyword>
<gene>
    <name evidence="4" type="ORF">Slin15195_G113830</name>
</gene>
<dbReference type="GO" id="GO:0008270">
    <property type="term" value="F:zinc ion binding"/>
    <property type="evidence" value="ECO:0007669"/>
    <property type="project" value="UniProtKB-KW"/>
</dbReference>
<keyword evidence="1" id="KW-0863">Zinc-finger</keyword>
<dbReference type="EMBL" id="CP099427">
    <property type="protein sequence ID" value="USW58064.1"/>
    <property type="molecule type" value="Genomic_DNA"/>
</dbReference>